<evidence type="ECO:0000313" key="5">
    <source>
        <dbReference type="Proteomes" id="UP001321486"/>
    </source>
</evidence>
<evidence type="ECO:0000259" key="3">
    <source>
        <dbReference type="Pfam" id="PF01458"/>
    </source>
</evidence>
<evidence type="ECO:0000313" key="4">
    <source>
        <dbReference type="EMBL" id="BDZ50598.1"/>
    </source>
</evidence>
<dbReference type="InterPro" id="IPR055346">
    <property type="entry name" value="Fe-S_cluster_assembly_SufBD"/>
</dbReference>
<dbReference type="EMBL" id="AP027732">
    <property type="protein sequence ID" value="BDZ50598.1"/>
    <property type="molecule type" value="Genomic_DNA"/>
</dbReference>
<comment type="similarity">
    <text evidence="1">Belongs to the iron-sulfur cluster assembly SufBD family.</text>
</comment>
<evidence type="ECO:0000256" key="2">
    <source>
        <dbReference type="SAM" id="MobiDB-lite"/>
    </source>
</evidence>
<evidence type="ECO:0000256" key="1">
    <source>
        <dbReference type="ARBA" id="ARBA00043967"/>
    </source>
</evidence>
<organism evidence="4 5">
    <name type="scientific">Frondihabitans sucicola</name>
    <dbReference type="NCBI Taxonomy" id="1268041"/>
    <lineage>
        <taxon>Bacteria</taxon>
        <taxon>Bacillati</taxon>
        <taxon>Actinomycetota</taxon>
        <taxon>Actinomycetes</taxon>
        <taxon>Micrococcales</taxon>
        <taxon>Microbacteriaceae</taxon>
        <taxon>Frondihabitans</taxon>
    </lineage>
</organism>
<dbReference type="PANTHER" id="PTHR43575:SF1">
    <property type="entry name" value="PROTEIN ABCI7, CHLOROPLASTIC"/>
    <property type="match status" value="1"/>
</dbReference>
<proteinExistence type="inferred from homology"/>
<dbReference type="SUPFAM" id="SSF101960">
    <property type="entry name" value="Stabilizer of iron transporter SufD"/>
    <property type="match status" value="1"/>
</dbReference>
<feature type="region of interest" description="Disordered" evidence="2">
    <location>
        <begin position="1"/>
        <end position="37"/>
    </location>
</feature>
<dbReference type="RefSeq" id="WP_286343578.1">
    <property type="nucleotide sequence ID" value="NZ_AP027732.1"/>
</dbReference>
<feature type="domain" description="SUF system FeS cluster assembly SufBD core" evidence="3">
    <location>
        <begin position="153"/>
        <end position="375"/>
    </location>
</feature>
<sequence length="452" mass="47462">MSATPATTDTTAGPLVEPVVRPGSTGHTDGAWADRPVPVQTRSERFASTDPAAFPAVTGREVDWKLSPVQRLRPLIDGQLDGSPYAYLARETPGASVEWVGPDHELVGAAGKPEDKASANAWSSVENVLLVTLSGDEASSITVGRSGLDQTPRAGHTVVHATANSSGIVILQNSGAANLVENVEIVVDEGAHLTVVSVQEWDDDAIHLSTQFATIGRDAQLKHFVVSLGGSIVRVNPSAHLAGQGGDADLNGVYFADAGQHLEQQVYVNHDAPNTKSRVNYKGALQGDGARTVWIGDVLIGRAAPGTDSYEQNRNLVLSEGTRADSIPNLEIETGDILGAGHASATGRFDDEHLFYLESRGIPEEEARRIVVLGFLSEIVQRIGDQALQDRLQASLEQELAEGARARAEADAQHGSSRAAAYTDKLPGSGPTPTAAGYAAKLAEAASTEGTV</sequence>
<keyword evidence="5" id="KW-1185">Reference proteome</keyword>
<gene>
    <name evidence="4" type="primary">sufD</name>
    <name evidence="4" type="ORF">GCM10025867_28390</name>
</gene>
<feature type="compositionally biased region" description="Low complexity" evidence="2">
    <location>
        <begin position="1"/>
        <end position="12"/>
    </location>
</feature>
<dbReference type="InterPro" id="IPR037284">
    <property type="entry name" value="SUF_FeS_clus_asmbl_SufBD_sf"/>
</dbReference>
<dbReference type="Pfam" id="PF01458">
    <property type="entry name" value="SUFBD_core"/>
    <property type="match status" value="1"/>
</dbReference>
<protein>
    <submittedName>
        <fullName evidence="4">Fe-S cluster assembly protein SufD</fullName>
    </submittedName>
</protein>
<reference evidence="5" key="1">
    <citation type="journal article" date="2019" name="Int. J. Syst. Evol. Microbiol.">
        <title>The Global Catalogue of Microorganisms (GCM) 10K type strain sequencing project: providing services to taxonomists for standard genome sequencing and annotation.</title>
        <authorList>
            <consortium name="The Broad Institute Genomics Platform"/>
            <consortium name="The Broad Institute Genome Sequencing Center for Infectious Disease"/>
            <person name="Wu L."/>
            <person name="Ma J."/>
        </authorList>
    </citation>
    <scope>NUCLEOTIDE SEQUENCE [LARGE SCALE GENOMIC DNA]</scope>
    <source>
        <strain evidence="5">NBRC 108728</strain>
    </source>
</reference>
<feature type="region of interest" description="Disordered" evidence="2">
    <location>
        <begin position="404"/>
        <end position="436"/>
    </location>
</feature>
<dbReference type="NCBIfam" id="TIGR01981">
    <property type="entry name" value="sufD"/>
    <property type="match status" value="1"/>
</dbReference>
<name>A0ABN6Y3N1_9MICO</name>
<dbReference type="InterPro" id="IPR011542">
    <property type="entry name" value="SUF_FeS_clus_asmbl_SufD"/>
</dbReference>
<accession>A0ABN6Y3N1</accession>
<dbReference type="Proteomes" id="UP001321486">
    <property type="component" value="Chromosome"/>
</dbReference>
<dbReference type="InterPro" id="IPR000825">
    <property type="entry name" value="SUF_FeS_clus_asmbl_SufBD_core"/>
</dbReference>
<dbReference type="PANTHER" id="PTHR43575">
    <property type="entry name" value="PROTEIN ABCI7, CHLOROPLASTIC"/>
    <property type="match status" value="1"/>
</dbReference>